<keyword evidence="4" id="KW-1185">Reference proteome</keyword>
<evidence type="ECO:0000256" key="1">
    <source>
        <dbReference type="SAM" id="MobiDB-lite"/>
    </source>
</evidence>
<dbReference type="PANTHER" id="PTHR34272:SF1">
    <property type="entry name" value="EXPRESSED PROTEIN"/>
    <property type="match status" value="1"/>
</dbReference>
<feature type="domain" description="DUF7086" evidence="2">
    <location>
        <begin position="128"/>
        <end position="260"/>
    </location>
</feature>
<dbReference type="OrthoDB" id="1900495at2759"/>
<sequence length="268" mass="30245">MSHTPFPNNNGHNISEDFLNLTLSLSTWSSALPLSDAGPRLPRPSSPRATSNLSSVLYEVIGNPLQHQQYTVVGGTAPRGPTHHQRPAAGGPIRNRRSTRRVLRPGQSETITPPYPWATDHRAIIHDLQYIKSEGIITITGKVKCTECNTDFDIKYDLQTKFEEVQNFVIANKDTMWQRAPEVWKSPAQLDCQICNQKKCVKPILGKKRSINWLFLLLGQMIGCCKLAELKYFCKHTGKHNTGAKDRVLYLTYMELCRQLDPLGDYDA</sequence>
<evidence type="ECO:0000313" key="4">
    <source>
        <dbReference type="Proteomes" id="UP000231279"/>
    </source>
</evidence>
<dbReference type="PANTHER" id="PTHR34272">
    <property type="entry name" value="EXPRESSED PROTEIN"/>
    <property type="match status" value="1"/>
</dbReference>
<comment type="caution">
    <text evidence="3">The sequence shown here is derived from an EMBL/GenBank/DDBJ whole genome shotgun (WGS) entry which is preliminary data.</text>
</comment>
<dbReference type="EMBL" id="NKXS01008558">
    <property type="protein sequence ID" value="PIM98277.1"/>
    <property type="molecule type" value="Genomic_DNA"/>
</dbReference>
<dbReference type="Proteomes" id="UP000231279">
    <property type="component" value="Unassembled WGS sequence"/>
</dbReference>
<reference evidence="4" key="1">
    <citation type="journal article" date="2018" name="Gigascience">
        <title>Genome assembly of the Pink Ipe (Handroanthus impetiginosus, Bignoniaceae), a highly valued, ecologically keystone Neotropical timber forest tree.</title>
        <authorList>
            <person name="Silva-Junior O.B."/>
            <person name="Grattapaglia D."/>
            <person name="Novaes E."/>
            <person name="Collevatti R.G."/>
        </authorList>
    </citation>
    <scope>NUCLEOTIDE SEQUENCE [LARGE SCALE GENOMIC DNA]</scope>
    <source>
        <strain evidence="4">cv. UFG-1</strain>
    </source>
</reference>
<evidence type="ECO:0000259" key="2">
    <source>
        <dbReference type="Pfam" id="PF23324"/>
    </source>
</evidence>
<gene>
    <name evidence="3" type="ORF">CDL12_29246</name>
</gene>
<dbReference type="AlphaFoldDB" id="A0A2G9FYY8"/>
<dbReference type="STRING" id="429701.A0A2G9FYY8"/>
<dbReference type="Pfam" id="PF23324">
    <property type="entry name" value="DUF7086"/>
    <property type="match status" value="1"/>
</dbReference>
<name>A0A2G9FYY8_9LAMI</name>
<proteinExistence type="predicted"/>
<dbReference type="InterPro" id="IPR055513">
    <property type="entry name" value="DUF7086"/>
</dbReference>
<feature type="region of interest" description="Disordered" evidence="1">
    <location>
        <begin position="75"/>
        <end position="98"/>
    </location>
</feature>
<evidence type="ECO:0000313" key="3">
    <source>
        <dbReference type="EMBL" id="PIM98277.1"/>
    </source>
</evidence>
<accession>A0A2G9FYY8</accession>
<protein>
    <recommendedName>
        <fullName evidence="2">DUF7086 domain-containing protein</fullName>
    </recommendedName>
</protein>
<organism evidence="3 4">
    <name type="scientific">Handroanthus impetiginosus</name>
    <dbReference type="NCBI Taxonomy" id="429701"/>
    <lineage>
        <taxon>Eukaryota</taxon>
        <taxon>Viridiplantae</taxon>
        <taxon>Streptophyta</taxon>
        <taxon>Embryophyta</taxon>
        <taxon>Tracheophyta</taxon>
        <taxon>Spermatophyta</taxon>
        <taxon>Magnoliopsida</taxon>
        <taxon>eudicotyledons</taxon>
        <taxon>Gunneridae</taxon>
        <taxon>Pentapetalae</taxon>
        <taxon>asterids</taxon>
        <taxon>lamiids</taxon>
        <taxon>Lamiales</taxon>
        <taxon>Bignoniaceae</taxon>
        <taxon>Crescentiina</taxon>
        <taxon>Tabebuia alliance</taxon>
        <taxon>Handroanthus</taxon>
    </lineage>
</organism>